<evidence type="ECO:0000313" key="2">
    <source>
        <dbReference type="Proteomes" id="UP000612956"/>
    </source>
</evidence>
<dbReference type="EMBL" id="BMMW01000004">
    <property type="protein sequence ID" value="GGK62604.1"/>
    <property type="molecule type" value="Genomic_DNA"/>
</dbReference>
<gene>
    <name evidence="1" type="ORF">GCM10011591_38520</name>
</gene>
<protein>
    <submittedName>
        <fullName evidence="1">Uncharacterized protein</fullName>
    </submittedName>
</protein>
<sequence length="73" mass="7876">MANFLVPAATTLWGRAMLSRRRGAKVGLSILEATTLFLCGRAMLSGRRGAKAGLPVPAATPQRRWGRAMPNLR</sequence>
<dbReference type="Proteomes" id="UP000612956">
    <property type="component" value="Unassembled WGS sequence"/>
</dbReference>
<dbReference type="AlphaFoldDB" id="A0A917QPU6"/>
<organism evidence="1 2">
    <name type="scientific">Nocardia camponoti</name>
    <dbReference type="NCBI Taxonomy" id="1616106"/>
    <lineage>
        <taxon>Bacteria</taxon>
        <taxon>Bacillati</taxon>
        <taxon>Actinomycetota</taxon>
        <taxon>Actinomycetes</taxon>
        <taxon>Mycobacteriales</taxon>
        <taxon>Nocardiaceae</taxon>
        <taxon>Nocardia</taxon>
    </lineage>
</organism>
<dbReference type="RefSeq" id="WP_229684107.1">
    <property type="nucleotide sequence ID" value="NZ_BMMW01000004.1"/>
</dbReference>
<accession>A0A917QPU6</accession>
<keyword evidence="2" id="KW-1185">Reference proteome</keyword>
<reference evidence="1" key="1">
    <citation type="journal article" date="2014" name="Int. J. Syst. Evol. Microbiol.">
        <title>Complete genome sequence of Corynebacterium casei LMG S-19264T (=DSM 44701T), isolated from a smear-ripened cheese.</title>
        <authorList>
            <consortium name="US DOE Joint Genome Institute (JGI-PGF)"/>
            <person name="Walter F."/>
            <person name="Albersmeier A."/>
            <person name="Kalinowski J."/>
            <person name="Ruckert C."/>
        </authorList>
    </citation>
    <scope>NUCLEOTIDE SEQUENCE</scope>
    <source>
        <strain evidence="1">CGMCC 4.7278</strain>
    </source>
</reference>
<comment type="caution">
    <text evidence="1">The sequence shown here is derived from an EMBL/GenBank/DDBJ whole genome shotgun (WGS) entry which is preliminary data.</text>
</comment>
<reference evidence="1" key="2">
    <citation type="submission" date="2020-09" db="EMBL/GenBank/DDBJ databases">
        <authorList>
            <person name="Sun Q."/>
            <person name="Zhou Y."/>
        </authorList>
    </citation>
    <scope>NUCLEOTIDE SEQUENCE</scope>
    <source>
        <strain evidence="1">CGMCC 4.7278</strain>
    </source>
</reference>
<evidence type="ECO:0000313" key="1">
    <source>
        <dbReference type="EMBL" id="GGK62604.1"/>
    </source>
</evidence>
<proteinExistence type="predicted"/>
<name>A0A917QPU6_9NOCA</name>